<feature type="coiled-coil region" evidence="1">
    <location>
        <begin position="86"/>
        <end position="132"/>
    </location>
</feature>
<evidence type="ECO:0000313" key="3">
    <source>
        <dbReference type="Proteomes" id="UP000654345"/>
    </source>
</evidence>
<evidence type="ECO:0000256" key="1">
    <source>
        <dbReference type="SAM" id="Coils"/>
    </source>
</evidence>
<organism evidence="2 3">
    <name type="scientific">Ktedonobacter robiniae</name>
    <dbReference type="NCBI Taxonomy" id="2778365"/>
    <lineage>
        <taxon>Bacteria</taxon>
        <taxon>Bacillati</taxon>
        <taxon>Chloroflexota</taxon>
        <taxon>Ktedonobacteria</taxon>
        <taxon>Ktedonobacterales</taxon>
        <taxon>Ktedonobacteraceae</taxon>
        <taxon>Ktedonobacter</taxon>
    </lineage>
</organism>
<accession>A0ABQ3V5N0</accession>
<comment type="caution">
    <text evidence="2">The sequence shown here is derived from an EMBL/GenBank/DDBJ whole genome shotgun (WGS) entry which is preliminary data.</text>
</comment>
<dbReference type="Proteomes" id="UP000654345">
    <property type="component" value="Unassembled WGS sequence"/>
</dbReference>
<gene>
    <name evidence="2" type="ORF">KSB_89910</name>
</gene>
<dbReference type="EMBL" id="BNJG01000005">
    <property type="protein sequence ID" value="GHO60516.1"/>
    <property type="molecule type" value="Genomic_DNA"/>
</dbReference>
<dbReference type="RefSeq" id="WP_201376615.1">
    <property type="nucleotide sequence ID" value="NZ_BNJG01000005.1"/>
</dbReference>
<keyword evidence="3" id="KW-1185">Reference proteome</keyword>
<protein>
    <submittedName>
        <fullName evidence="2">Uncharacterized protein</fullName>
    </submittedName>
</protein>
<sequence length="273" mass="30910">MTNLSFIECCHLLAVDPKTLRQWLVQAQMSLHTHPTDARIKCLTNEQVFVLANLHDRVLQTSVPATFACPAPSEAESQKPLLEAPDADLRVRLAQMEAQVATLQAQLTGLTLQLLREREQRTEQRLLALEAERTCAGDHPLVPYSGTTSSVPCQQATPALVCHSTEKRNRLIPLIEYGARGRYVLISPEEGELAITPDSPEWFAWLASLSSFRFVGQKGRFSARRGYNRRPNRSWYAQRGIHQKNYSKYIGVSEHITTERLEQIAAHFQSYMQ</sequence>
<proteinExistence type="predicted"/>
<evidence type="ECO:0000313" key="2">
    <source>
        <dbReference type="EMBL" id="GHO60516.1"/>
    </source>
</evidence>
<name>A0ABQ3V5N0_9CHLR</name>
<keyword evidence="1" id="KW-0175">Coiled coil</keyword>
<reference evidence="2 3" key="1">
    <citation type="journal article" date="2021" name="Int. J. Syst. Evol. Microbiol.">
        <title>Reticulibacter mediterranei gen. nov., sp. nov., within the new family Reticulibacteraceae fam. nov., and Ktedonospora formicarum gen. nov., sp. nov., Ktedonobacter robiniae sp. nov., Dictyobacter formicarum sp. nov. and Dictyobacter arantiisoli sp. nov., belonging to the class Ktedonobacteria.</title>
        <authorList>
            <person name="Yabe S."/>
            <person name="Zheng Y."/>
            <person name="Wang C.M."/>
            <person name="Sakai Y."/>
            <person name="Abe K."/>
            <person name="Yokota A."/>
            <person name="Donadio S."/>
            <person name="Cavaletti L."/>
            <person name="Monciardini P."/>
        </authorList>
    </citation>
    <scope>NUCLEOTIDE SEQUENCE [LARGE SCALE GENOMIC DNA]</scope>
    <source>
        <strain evidence="2 3">SOSP1-30</strain>
    </source>
</reference>